<feature type="transmembrane region" description="Helical" evidence="1">
    <location>
        <begin position="917"/>
        <end position="938"/>
    </location>
</feature>
<evidence type="ECO:0000313" key="2">
    <source>
        <dbReference type="EMBL" id="GAC30882.1"/>
    </source>
</evidence>
<dbReference type="InterPro" id="IPR027463">
    <property type="entry name" value="AcrB_DN_DC_subdom"/>
</dbReference>
<comment type="caution">
    <text evidence="2">The sequence shown here is derived from an EMBL/GenBank/DDBJ whole genome shotgun (WGS) entry which is preliminary data.</text>
</comment>
<dbReference type="Gene3D" id="1.20.1640.10">
    <property type="entry name" value="Multidrug efflux transporter AcrB transmembrane domain"/>
    <property type="match status" value="2"/>
</dbReference>
<dbReference type="STRING" id="1121922.GCA_000428905_00288"/>
<feature type="transmembrane region" description="Helical" evidence="1">
    <location>
        <begin position="965"/>
        <end position="982"/>
    </location>
</feature>
<dbReference type="SUPFAM" id="SSF82866">
    <property type="entry name" value="Multidrug efflux transporter AcrB transmembrane domain"/>
    <property type="match status" value="2"/>
</dbReference>
<reference evidence="3" key="1">
    <citation type="journal article" date="2014" name="Environ. Microbiol.">
        <title>Comparative genomics of the marine bacterial genus Glaciecola reveals the high degree of genomic diversity and genomic characteristic for cold adaptation.</title>
        <authorList>
            <person name="Qin Q.L."/>
            <person name="Xie B.B."/>
            <person name="Yu Y."/>
            <person name="Shu Y.L."/>
            <person name="Rong J.C."/>
            <person name="Zhang Y.J."/>
            <person name="Zhao D.L."/>
            <person name="Chen X.L."/>
            <person name="Zhang X.Y."/>
            <person name="Chen B."/>
            <person name="Zhou B.C."/>
            <person name="Zhang Y.Z."/>
        </authorList>
    </citation>
    <scope>NUCLEOTIDE SEQUENCE [LARGE SCALE GENOMIC DNA]</scope>
    <source>
        <strain evidence="3">ACAM 615</strain>
    </source>
</reference>
<dbReference type="Pfam" id="PF00873">
    <property type="entry name" value="ACR_tran"/>
    <property type="match status" value="1"/>
</dbReference>
<proteinExistence type="predicted"/>
<dbReference type="AlphaFoldDB" id="K6ZKN8"/>
<evidence type="ECO:0000256" key="1">
    <source>
        <dbReference type="SAM" id="Phobius"/>
    </source>
</evidence>
<feature type="transmembrane region" description="Helical" evidence="1">
    <location>
        <begin position="465"/>
        <end position="492"/>
    </location>
</feature>
<dbReference type="Proteomes" id="UP000006251">
    <property type="component" value="Unassembled WGS sequence"/>
</dbReference>
<dbReference type="Gene3D" id="3.30.70.1320">
    <property type="entry name" value="Multidrug efflux transporter AcrB pore domain like"/>
    <property type="match status" value="1"/>
</dbReference>
<keyword evidence="1" id="KW-0812">Transmembrane</keyword>
<feature type="transmembrane region" description="Helical" evidence="1">
    <location>
        <begin position="988"/>
        <end position="1017"/>
    </location>
</feature>
<dbReference type="GO" id="GO:0005886">
    <property type="term" value="C:plasma membrane"/>
    <property type="evidence" value="ECO:0007669"/>
    <property type="project" value="TreeGrafter"/>
</dbReference>
<dbReference type="SUPFAM" id="SSF82714">
    <property type="entry name" value="Multidrug efflux transporter AcrB TolC docking domain, DN and DC subdomains"/>
    <property type="match status" value="2"/>
</dbReference>
<keyword evidence="1" id="KW-0472">Membrane</keyword>
<feature type="transmembrane region" description="Helical" evidence="1">
    <location>
        <begin position="12"/>
        <end position="34"/>
    </location>
</feature>
<dbReference type="EMBL" id="BAEQ01000067">
    <property type="protein sequence ID" value="GAC30882.1"/>
    <property type="molecule type" value="Genomic_DNA"/>
</dbReference>
<dbReference type="Gene3D" id="3.30.70.1430">
    <property type="entry name" value="Multidrug efflux transporter AcrB pore domain"/>
    <property type="match status" value="2"/>
</dbReference>
<feature type="transmembrane region" description="Helical" evidence="1">
    <location>
        <begin position="527"/>
        <end position="549"/>
    </location>
</feature>
<gene>
    <name evidence="2" type="ORF">GPAL_4043</name>
</gene>
<evidence type="ECO:0000313" key="3">
    <source>
        <dbReference type="Proteomes" id="UP000006251"/>
    </source>
</evidence>
<name>K6ZKN8_9ALTE</name>
<dbReference type="GO" id="GO:0042910">
    <property type="term" value="F:xenobiotic transmembrane transporter activity"/>
    <property type="evidence" value="ECO:0007669"/>
    <property type="project" value="TreeGrafter"/>
</dbReference>
<feature type="transmembrane region" description="Helical" evidence="1">
    <location>
        <begin position="892"/>
        <end position="911"/>
    </location>
</feature>
<dbReference type="Gene3D" id="3.30.70.1440">
    <property type="entry name" value="Multidrug efflux transporter AcrB pore domain"/>
    <property type="match status" value="1"/>
</dbReference>
<dbReference type="PRINTS" id="PR00702">
    <property type="entry name" value="ACRIFLAVINRP"/>
</dbReference>
<dbReference type="Gene3D" id="3.30.2090.10">
    <property type="entry name" value="Multidrug efflux transporter AcrB TolC docking domain, DN and DC subdomains"/>
    <property type="match status" value="2"/>
</dbReference>
<feature type="transmembrane region" description="Helical" evidence="1">
    <location>
        <begin position="433"/>
        <end position="453"/>
    </location>
</feature>
<keyword evidence="1" id="KW-1133">Transmembrane helix</keyword>
<accession>K6ZKN8</accession>
<dbReference type="PANTHER" id="PTHR32063:SF18">
    <property type="entry name" value="CATION EFFLUX SYSTEM PROTEIN"/>
    <property type="match status" value="1"/>
</dbReference>
<dbReference type="SUPFAM" id="SSF82693">
    <property type="entry name" value="Multidrug efflux transporter AcrB pore domain, PN1, PN2, PC1 and PC2 subdomains"/>
    <property type="match status" value="3"/>
</dbReference>
<feature type="transmembrane region" description="Helical" evidence="1">
    <location>
        <begin position="337"/>
        <end position="356"/>
    </location>
</feature>
<keyword evidence="3" id="KW-1185">Reference proteome</keyword>
<feature type="transmembrane region" description="Helical" evidence="1">
    <location>
        <begin position="867"/>
        <end position="885"/>
    </location>
</feature>
<protein>
    <submittedName>
        <fullName evidence="2">RND efflux family transporter</fullName>
    </submittedName>
</protein>
<sequence>MKMNLSDIGLTYNRLVMSVVLSLMLFGGFSYFSLPAQEDPSIKVREAVITTHFPGMPAERIELLITKTVEEGVRNVDEVEEIRSVSMHGTSVVYVDLYDRYYDLDQIWDKVRNELEKVKSQFPDGTPPHFINDNFGDVAILTVALQADKGILMGDMFDMAQHARDMMYTVEGTQSVSILGAQQENIVIEVSDVKTAQLGVSPSQLIDILQQQNVIRSGGTINLNGKSFNIVPSGDFTSIESIKEIIFTLPNTNNSIRLEDIATVYRSVQTPASQTAYFNGERAIVLAISKNDRFSVTEYTPRLEDMLRTLEQQMPAGISLNVITRQADQVNAAVKGVSINVVQTLSIVLGVVILFLGFRIGLIVGAIVPAVVLIVLAVLNFSGMALERMSLATLIISLGLLVDNGIVVAEDFKKRLENGEKRRQIVSEIGRSLAIPLLTSSVTTMLVFLPLMLAESESGEYTRSVSIVIIYSLFTSWLLSLMVTPYLCYLFITDVKVKKTGIQVKVANLFNLINPVYKALLHFVLRYRAFTMAVTILLFIGAGLVMTTVPVKFFPDSDRAQVLAYIDLPAGSSMHETEDVLEMVFDLLDNKERYPHVDNYAAYGGFGGPRFVLSLTPITPGSSKAFVMLNLKDRQFQDETMRKLREDFASGFPMINARVTKMFLGPSDSNKIDVQVIGPDKDYIYNVALEIEAIFRNLEGTVEIKNDWENKITQVNVQVDQARAKRAGVTSADVANSLETFFSGTVVSEFRDGDDLIPIIIRGQAEDRYDISRIYGINVFSTARNVNVPLEQVADVNLSPQYARIARENLFRTVTIEAKNLDMTAEDMVPILEPELDKLRAKLPPAHRIEFDGVVKDSKESQASLNANLPLCLAVVMLVLIAQFNSLRRASIVILTVPLILIGAVIGLLAVQANFGFMVILGLYALAGIIVNNAIVLIDRIDIERKENVDQYEAIVQACLRRLRPIVMSTVTTILGLLPLIISKDALFFGMASALAFGLAIGTLLTLGVVPVLYSLFFNIKKELIAKEYPE</sequence>
<organism evidence="2 3">
    <name type="scientific">Brumicola pallidula DSM 14239 = ACAM 615</name>
    <dbReference type="NCBI Taxonomy" id="1121922"/>
    <lineage>
        <taxon>Bacteria</taxon>
        <taxon>Pseudomonadati</taxon>
        <taxon>Pseudomonadota</taxon>
        <taxon>Gammaproteobacteria</taxon>
        <taxon>Alteromonadales</taxon>
        <taxon>Alteromonadaceae</taxon>
        <taxon>Brumicola</taxon>
    </lineage>
</organism>
<feature type="transmembrane region" description="Helical" evidence="1">
    <location>
        <begin position="363"/>
        <end position="385"/>
    </location>
</feature>
<dbReference type="InterPro" id="IPR001036">
    <property type="entry name" value="Acrflvin-R"/>
</dbReference>
<dbReference type="PANTHER" id="PTHR32063">
    <property type="match status" value="1"/>
</dbReference>